<proteinExistence type="predicted"/>
<dbReference type="GO" id="GO:0008168">
    <property type="term" value="F:methyltransferase activity"/>
    <property type="evidence" value="ECO:0007669"/>
    <property type="project" value="UniProtKB-KW"/>
</dbReference>
<sequence length="59" mass="7026">MSKNRSRNIIKEFSRFSNEYDSHSIIQTKIAKKIISDLPKKILKILWILDVEPEQFTSF</sequence>
<keyword evidence="1" id="KW-0489">Methyltransferase</keyword>
<keyword evidence="1" id="KW-0808">Transferase</keyword>
<accession>A0A0S4XPN6</accession>
<dbReference type="GO" id="GO:0032259">
    <property type="term" value="P:methylation"/>
    <property type="evidence" value="ECO:0007669"/>
    <property type="project" value="UniProtKB-KW"/>
</dbReference>
<gene>
    <name evidence="1" type="ORF">BN3087_70007</name>
</gene>
<dbReference type="EMBL" id="FAXN01000073">
    <property type="protein sequence ID" value="CUV66267.1"/>
    <property type="molecule type" value="Genomic_DNA"/>
</dbReference>
<organism evidence="1">
    <name type="scientific">Sulfurovum sp. enrichment culture clone C5</name>
    <dbReference type="NCBI Taxonomy" id="497650"/>
    <lineage>
        <taxon>Bacteria</taxon>
        <taxon>Pseudomonadati</taxon>
        <taxon>Campylobacterota</taxon>
        <taxon>Epsilonproteobacteria</taxon>
        <taxon>Campylobacterales</taxon>
        <taxon>Sulfurovaceae</taxon>
        <taxon>Sulfurovum</taxon>
        <taxon>environmental samples</taxon>
    </lineage>
</organism>
<protein>
    <submittedName>
        <fullName evidence="1">Putative methyltransferase</fullName>
        <ecNumber evidence="1">2.1.1.-</ecNumber>
    </submittedName>
</protein>
<evidence type="ECO:0000313" key="1">
    <source>
        <dbReference type="EMBL" id="CUV66267.1"/>
    </source>
</evidence>
<dbReference type="AlphaFoldDB" id="A0A0S4XPN6"/>
<dbReference type="EC" id="2.1.1.-" evidence="1"/>
<reference evidence="1" key="1">
    <citation type="submission" date="2015-11" db="EMBL/GenBank/DDBJ databases">
        <authorList>
            <person name="Zhang Y."/>
            <person name="Guo Z."/>
        </authorList>
    </citation>
    <scope>NUCLEOTIDE SEQUENCE</scope>
    <source>
        <strain evidence="1">BN30871</strain>
    </source>
</reference>
<name>A0A0S4XPN6_9BACT</name>